<sequence>MNKKNPIRLSTKAMTALRNVYDPSFKIRTKKLEDIQEYSFSILLYWNQIESLIKLLKYYKKIDEEYPDKLNFINRSWGILKNLHQANSNNYIIIFADGKKTSESLWGTRDRIAHASHIVTKEEYNQFKESAIWVFSQLFTNMAETFDLAHNQYLTHKKSKVLASKKINKPMGSV</sequence>
<dbReference type="EMBL" id="LPUF01000001">
    <property type="protein sequence ID" value="OQK17586.1"/>
    <property type="molecule type" value="Genomic_DNA"/>
</dbReference>
<evidence type="ECO:0008006" key="3">
    <source>
        <dbReference type="Google" id="ProtNLM"/>
    </source>
</evidence>
<proteinExistence type="predicted"/>
<accession>A0A1V8M7U8</accession>
<organism evidence="1 2">
    <name type="scientific">Methyloprofundus sedimenti</name>
    <dbReference type="NCBI Taxonomy" id="1420851"/>
    <lineage>
        <taxon>Bacteria</taxon>
        <taxon>Pseudomonadati</taxon>
        <taxon>Pseudomonadota</taxon>
        <taxon>Gammaproteobacteria</taxon>
        <taxon>Methylococcales</taxon>
        <taxon>Methylococcaceae</taxon>
        <taxon>Methyloprofundus</taxon>
    </lineage>
</organism>
<evidence type="ECO:0000313" key="2">
    <source>
        <dbReference type="Proteomes" id="UP000191980"/>
    </source>
</evidence>
<comment type="caution">
    <text evidence="1">The sequence shown here is derived from an EMBL/GenBank/DDBJ whole genome shotgun (WGS) entry which is preliminary data.</text>
</comment>
<dbReference type="AlphaFoldDB" id="A0A1V8M7U8"/>
<dbReference type="RefSeq" id="WP_080522194.1">
    <property type="nucleotide sequence ID" value="NZ_LPUF01000001.1"/>
</dbReference>
<gene>
    <name evidence="1" type="ORF">AU255_06865</name>
</gene>
<keyword evidence="2" id="KW-1185">Reference proteome</keyword>
<reference evidence="1 2" key="1">
    <citation type="submission" date="2015-12" db="EMBL/GenBank/DDBJ databases">
        <authorList>
            <person name="Shamseldin A."/>
            <person name="Moawad H."/>
            <person name="Abd El-Rahim W.M."/>
            <person name="Sadowsky M.J."/>
        </authorList>
    </citation>
    <scope>NUCLEOTIDE SEQUENCE [LARGE SCALE GENOMIC DNA]</scope>
    <source>
        <strain evidence="1 2">WF1</strain>
    </source>
</reference>
<dbReference type="Proteomes" id="UP000191980">
    <property type="component" value="Unassembled WGS sequence"/>
</dbReference>
<name>A0A1V8M7U8_9GAMM</name>
<protein>
    <recommendedName>
        <fullName evidence="3">RiboL-PSP-HEPN domain-containing protein</fullName>
    </recommendedName>
</protein>
<evidence type="ECO:0000313" key="1">
    <source>
        <dbReference type="EMBL" id="OQK17586.1"/>
    </source>
</evidence>